<dbReference type="GO" id="GO:0005524">
    <property type="term" value="F:ATP binding"/>
    <property type="evidence" value="ECO:0007669"/>
    <property type="project" value="UniProtKB-KW"/>
</dbReference>
<evidence type="ECO:0000256" key="8">
    <source>
        <dbReference type="ARBA" id="ARBA00022840"/>
    </source>
</evidence>
<keyword evidence="6" id="KW-0347">Helicase</keyword>
<dbReference type="Gene3D" id="1.10.10.10">
    <property type="entry name" value="Winged helix-like DNA-binding domain superfamily/Winged helix DNA-binding domain"/>
    <property type="match status" value="1"/>
</dbReference>
<dbReference type="PATRIC" id="fig|1705564.3.peg.1575"/>
<dbReference type="SMART" id="SM00350">
    <property type="entry name" value="MCM"/>
    <property type="match status" value="1"/>
</dbReference>
<evidence type="ECO:0000259" key="12">
    <source>
        <dbReference type="PROSITE" id="PS50051"/>
    </source>
</evidence>
<dbReference type="SMART" id="SM00306">
    <property type="entry name" value="HintN"/>
    <property type="match status" value="2"/>
</dbReference>
<evidence type="ECO:0000256" key="1">
    <source>
        <dbReference type="ARBA" id="ARBA00008010"/>
    </source>
</evidence>
<dbReference type="InterPro" id="IPR041562">
    <property type="entry name" value="MCM_lid"/>
</dbReference>
<gene>
    <name evidence="13" type="primary">mcm_2</name>
    <name evidence="13" type="ORF">AMQ74_01489</name>
</gene>
<reference evidence="13 14" key="1">
    <citation type="journal article" date="2016" name="ISME J.">
        <title>Chasing the elusive Euryarchaeota class WSA2: genomes reveal a uniquely fastidious methyl-reducing methanogen.</title>
        <authorList>
            <person name="Nobu M.K."/>
            <person name="Narihiro T."/>
            <person name="Kuroda K."/>
            <person name="Mei R."/>
            <person name="Liu W.T."/>
        </authorList>
    </citation>
    <scope>NUCLEOTIDE SEQUENCE [LARGE SCALE GENOMIC DNA]</scope>
    <source>
        <strain evidence="13">U1lsi0528_Bin089</strain>
    </source>
</reference>
<dbReference type="GO" id="GO:0016539">
    <property type="term" value="P:intein-mediated protein splicing"/>
    <property type="evidence" value="ECO:0007669"/>
    <property type="project" value="InterPro"/>
</dbReference>
<dbReference type="SUPFAM" id="SSF51294">
    <property type="entry name" value="Hedgehog/intein (Hint) domain"/>
    <property type="match status" value="2"/>
</dbReference>
<dbReference type="PRINTS" id="PR00379">
    <property type="entry name" value="INTEIN"/>
</dbReference>
<dbReference type="SUPFAM" id="SSF52540">
    <property type="entry name" value="P-loop containing nucleoside triphosphate hydrolases"/>
    <property type="match status" value="1"/>
</dbReference>
<evidence type="ECO:0000256" key="7">
    <source>
        <dbReference type="ARBA" id="ARBA00022813"/>
    </source>
</evidence>
<dbReference type="PANTHER" id="PTHR11630">
    <property type="entry name" value="DNA REPLICATION LICENSING FACTOR MCM FAMILY MEMBER"/>
    <property type="match status" value="1"/>
</dbReference>
<comment type="similarity">
    <text evidence="1 11">Belongs to the MCM family.</text>
</comment>
<keyword evidence="8 11" id="KW-0067">ATP-binding</keyword>
<dbReference type="GO" id="GO:0017116">
    <property type="term" value="F:single-stranded DNA helicase activity"/>
    <property type="evidence" value="ECO:0007669"/>
    <property type="project" value="TreeGrafter"/>
</dbReference>
<dbReference type="Pfam" id="PF17855">
    <property type="entry name" value="MCM_lid"/>
    <property type="match status" value="1"/>
</dbReference>
<dbReference type="InterPro" id="IPR030934">
    <property type="entry name" value="Intein_C"/>
</dbReference>
<evidence type="ECO:0000256" key="2">
    <source>
        <dbReference type="ARBA" id="ARBA00012551"/>
    </source>
</evidence>
<dbReference type="SMART" id="SM00305">
    <property type="entry name" value="HintC"/>
    <property type="match status" value="2"/>
</dbReference>
<dbReference type="Gene3D" id="2.40.50.140">
    <property type="entry name" value="Nucleic acid-binding proteins"/>
    <property type="match status" value="1"/>
</dbReference>
<dbReference type="PRINTS" id="PR01657">
    <property type="entry name" value="MCMFAMILY"/>
</dbReference>
<accession>A0A150IVR3</accession>
<feature type="domain" description="MCM C-terminal AAA(+) ATPase" evidence="12">
    <location>
        <begin position="530"/>
        <end position="553"/>
    </location>
</feature>
<keyword evidence="10 11" id="KW-0238">DNA-binding</keyword>
<keyword evidence="5 13" id="KW-0378">Hydrolase</keyword>
<keyword evidence="4 11" id="KW-0547">Nucleotide-binding</keyword>
<evidence type="ECO:0000256" key="10">
    <source>
        <dbReference type="ARBA" id="ARBA00023125"/>
    </source>
</evidence>
<dbReference type="InterPro" id="IPR001208">
    <property type="entry name" value="MCM_dom"/>
</dbReference>
<dbReference type="FunFam" id="2.20.28.10:FF:000003">
    <property type="entry name" value="DNA helicase"/>
    <property type="match status" value="1"/>
</dbReference>
<dbReference type="InterPro" id="IPR003586">
    <property type="entry name" value="Hint_dom_C"/>
</dbReference>
<dbReference type="InterPro" id="IPR027417">
    <property type="entry name" value="P-loop_NTPase"/>
</dbReference>
<dbReference type="InterPro" id="IPR036844">
    <property type="entry name" value="Hint_dom_sf"/>
</dbReference>
<evidence type="ECO:0000313" key="13">
    <source>
        <dbReference type="EMBL" id="KYC49087.1"/>
    </source>
</evidence>
<dbReference type="CDD" id="cd00081">
    <property type="entry name" value="Hint"/>
    <property type="match status" value="2"/>
</dbReference>
<feature type="domain" description="MCM C-terminal AAA(+) ATPase" evidence="12">
    <location>
        <begin position="710"/>
        <end position="786"/>
    </location>
</feature>
<dbReference type="GO" id="GO:0042555">
    <property type="term" value="C:MCM complex"/>
    <property type="evidence" value="ECO:0007669"/>
    <property type="project" value="TreeGrafter"/>
</dbReference>
<dbReference type="Gene3D" id="2.170.16.10">
    <property type="entry name" value="Hedgehog/Intein (Hint) domain"/>
    <property type="match status" value="2"/>
</dbReference>
<dbReference type="GO" id="GO:0003697">
    <property type="term" value="F:single-stranded DNA binding"/>
    <property type="evidence" value="ECO:0007669"/>
    <property type="project" value="TreeGrafter"/>
</dbReference>
<dbReference type="GO" id="GO:0016787">
    <property type="term" value="F:hydrolase activity"/>
    <property type="evidence" value="ECO:0007669"/>
    <property type="project" value="UniProtKB-KW"/>
</dbReference>
<evidence type="ECO:0000256" key="3">
    <source>
        <dbReference type="ARBA" id="ARBA00022705"/>
    </source>
</evidence>
<dbReference type="PANTHER" id="PTHR11630:SF66">
    <property type="entry name" value="DNA REPLICATION LICENSING FACTOR MCM4"/>
    <property type="match status" value="1"/>
</dbReference>
<dbReference type="PROSITE" id="PS50051">
    <property type="entry name" value="MCM_2"/>
    <property type="match status" value="3"/>
</dbReference>
<keyword evidence="9" id="KW-0651">Protein splicing</keyword>
<dbReference type="InterPro" id="IPR036388">
    <property type="entry name" value="WH-like_DNA-bd_sf"/>
</dbReference>
<evidence type="ECO:0000256" key="6">
    <source>
        <dbReference type="ARBA" id="ARBA00022806"/>
    </source>
</evidence>
<dbReference type="InterPro" id="IPR012340">
    <property type="entry name" value="NA-bd_OB-fold"/>
</dbReference>
<comment type="caution">
    <text evidence="13">The sequence shown here is derived from an EMBL/GenBank/DDBJ whole genome shotgun (WGS) entry which is preliminary data.</text>
</comment>
<feature type="domain" description="MCM C-terminal AAA(+) ATPase" evidence="12">
    <location>
        <begin position="286"/>
        <end position="405"/>
    </location>
</feature>
<evidence type="ECO:0000313" key="14">
    <source>
        <dbReference type="Proteomes" id="UP000075578"/>
    </source>
</evidence>
<evidence type="ECO:0000256" key="11">
    <source>
        <dbReference type="RuleBase" id="RU004070"/>
    </source>
</evidence>
<dbReference type="InterPro" id="IPR006141">
    <property type="entry name" value="Intein_N"/>
</dbReference>
<dbReference type="Gene3D" id="3.30.1640.10">
    <property type="entry name" value="mini-chromosome maintenance (MCM) complex, chain A, domain 1"/>
    <property type="match status" value="1"/>
</dbReference>
<dbReference type="EC" id="3.6.4.12" evidence="2"/>
<proteinExistence type="inferred from homology"/>
<keyword evidence="7" id="KW-0068">Autocatalytic cleavage</keyword>
<dbReference type="NCBIfam" id="TIGR01443">
    <property type="entry name" value="intein_Cterm"/>
    <property type="match status" value="2"/>
</dbReference>
<dbReference type="PROSITE" id="PS50817">
    <property type="entry name" value="INTEIN_N_TER"/>
    <property type="match status" value="2"/>
</dbReference>
<dbReference type="InterPro" id="IPR003587">
    <property type="entry name" value="Hint_dom_N"/>
</dbReference>
<dbReference type="Gene3D" id="3.40.50.300">
    <property type="entry name" value="P-loop containing nucleotide triphosphate hydrolases"/>
    <property type="match status" value="3"/>
</dbReference>
<dbReference type="Pfam" id="PF17207">
    <property type="entry name" value="MCM_OB"/>
    <property type="match status" value="1"/>
</dbReference>
<dbReference type="SUPFAM" id="SSF50249">
    <property type="entry name" value="Nucleic acid-binding proteins"/>
    <property type="match status" value="1"/>
</dbReference>
<dbReference type="PROSITE" id="PS50818">
    <property type="entry name" value="INTEIN_C_TER"/>
    <property type="match status" value="2"/>
</dbReference>
<dbReference type="AlphaFoldDB" id="A0A150IVR3"/>
<dbReference type="GO" id="GO:0006260">
    <property type="term" value="P:DNA replication"/>
    <property type="evidence" value="ECO:0007669"/>
    <property type="project" value="UniProtKB-KW"/>
</dbReference>
<dbReference type="Pfam" id="PF14551">
    <property type="entry name" value="MCM_N"/>
    <property type="match status" value="1"/>
</dbReference>
<sequence>MSKISERFKEFLGSYIPTSSDTQDPKYPKIIDHMYANGIYSLEVNYDDIIDFDFQLATDLVNNPKRYLPEINLGLEEFCTEAHNYDGKRMEVFTVRFDNLVKCDRVDIKDIRAKHINKLIQLEGTIRFISEVKPEVREAIFECQRCREYITITQDGEILKEPIVCENPECARNGPFKLIEESSTFSDWQGVKIQEKLEKLRGGQLPRDIDCVMRGDLVEKAVAGSVVRIVGVIKIYQEKGKMGKKTTYSKIFEINNMKVLSKQPEELEADEEEEEEFLELASNPEICNMIRDSIAPAIFGALEVKEAVALMLFSGEQKILSDGTRLRGSSNILLVGNPGIAKSQVLKFVNNAAPRSIYTSGKGTSSAGLTAAVIKDELTGGFGLEAGALVIADEGIACIEENQKVLTLEGEVEIKNIKKGDLVINYNKDGTEGLHYVQKKIYKGKKEVIKVKTDNGKELIATPDHKVLTTKGWKELEKITGEELIFLKHREIWGKTKIVSKEGLGIRKVFDLSIDKEHNFIVNGLVVHNCIDEIDKMSKDDRSSVHEAMEQQSYHSSLELIINDKREKIGQYIDGLMEKNKDKIINGINCQILEMEEKPRIMSTDFNTISYSNITKVSRHSSPKEFIRITYSNGREITVTPEHPIYIYEKDGVATTEARRIQVGTLVPLVVKDDICKGEVTNVEKFPNETEKYVYDVTVEPYHTFIAEGVILHNTISIAKAGIIATLNARASILAAANPKRGRFDKHKPLVDQIELESTLLSRFDLIFIMTDDPNEVNDKKLANHIQKMWNNATDAINPPLDIDKLRKYIAYASKECKKVALSEEAQEKLNEYYVGLRKPSAEGEKPIPITARQLESLRRLVESRARMRLSTTANIADAERILDLYKFTMENVAKDTETGEIDIDMIMSGTPKSQRDRITVIMDIISSLDKKNNNEGAMLDEVYKDARAENISDSFTRKIIDELKQKGDVYEPRPDRLKLTLL</sequence>
<dbReference type="Proteomes" id="UP000075578">
    <property type="component" value="Unassembled WGS sequence"/>
</dbReference>
<dbReference type="Pfam" id="PF00493">
    <property type="entry name" value="MCM"/>
    <property type="match status" value="3"/>
</dbReference>
<keyword evidence="3" id="KW-0235">DNA replication</keyword>
<name>A0A150IVR3_9EURY</name>
<dbReference type="EMBL" id="LNGD01000116">
    <property type="protein sequence ID" value="KYC49087.1"/>
    <property type="molecule type" value="Genomic_DNA"/>
</dbReference>
<evidence type="ECO:0000256" key="4">
    <source>
        <dbReference type="ARBA" id="ARBA00022741"/>
    </source>
</evidence>
<dbReference type="InterPro" id="IPR006142">
    <property type="entry name" value="INTEIN"/>
</dbReference>
<dbReference type="Gene3D" id="2.20.28.10">
    <property type="match status" value="1"/>
</dbReference>
<dbReference type="InterPro" id="IPR031327">
    <property type="entry name" value="MCM"/>
</dbReference>
<dbReference type="InterPro" id="IPR033762">
    <property type="entry name" value="MCM_OB"/>
</dbReference>
<protein>
    <recommendedName>
        <fullName evidence="2">DNA helicase</fullName>
        <ecNumber evidence="2">3.6.4.12</ecNumber>
    </recommendedName>
</protein>
<organism evidence="13 14">
    <name type="scientific">Candidatus Methanofastidiosum methylothiophilum</name>
    <dbReference type="NCBI Taxonomy" id="1705564"/>
    <lineage>
        <taxon>Archaea</taxon>
        <taxon>Methanobacteriati</taxon>
        <taxon>Methanobacteriota</taxon>
        <taxon>Stenosarchaea group</taxon>
        <taxon>Candidatus Methanofastidiosia</taxon>
        <taxon>Candidatus Methanofastidiosales</taxon>
        <taxon>Candidatus Methanofastidiosaceae</taxon>
        <taxon>Candidatus Methanofastidiosum</taxon>
    </lineage>
</organism>
<evidence type="ECO:0000256" key="5">
    <source>
        <dbReference type="ARBA" id="ARBA00022801"/>
    </source>
</evidence>
<dbReference type="InterPro" id="IPR027925">
    <property type="entry name" value="MCM_N"/>
</dbReference>
<evidence type="ECO:0000256" key="9">
    <source>
        <dbReference type="ARBA" id="ARBA00023000"/>
    </source>
</evidence>
<dbReference type="NCBIfam" id="TIGR01445">
    <property type="entry name" value="intein_Nterm"/>
    <property type="match status" value="2"/>
</dbReference>